<protein>
    <submittedName>
        <fullName evidence="3">M56 family metallopeptidase</fullName>
    </submittedName>
</protein>
<sequence>MNEWLEVLIALTVAGSTIVACMLLLNPVSVDAFPAKWRYLVGKLAVVFYFLPIPFVVQCLSFSSPEPIYTLHSTQPIYGDKINPEQYISFEIATLILVIWGLGTFFFATWHIYCYCKFNREIKRTSIVVPQDSKVAKMLYSCKQSLEIRTKVKLAYNSDITSPALVGLLKPMILLPVEIAPDAELSMVLHHELIHLKRKDLWVKILVLGVSAIHWFNPLVHILRKDIHIWSELSCDAEVVTEMSHMERKRYGQTILNMLADTSEIPTEFCASLSETKKDIERRLTMLLNVKKQKKHIIAITVTAVIAIGAVGITTAAWAAKNTPSIGEDTALKEATKATNDHESVKKLQLNSEYELISVKRSDERKFKPEDWKDILSKIKSGEIIWEDE</sequence>
<keyword evidence="4" id="KW-1185">Reference proteome</keyword>
<feature type="domain" description="Peptidase M56" evidence="2">
    <location>
        <begin position="8"/>
        <end position="287"/>
    </location>
</feature>
<keyword evidence="1" id="KW-0472">Membrane</keyword>
<dbReference type="RefSeq" id="WP_268599511.1">
    <property type="nucleotide sequence ID" value="NZ_JAMDNP010000056.1"/>
</dbReference>
<feature type="transmembrane region" description="Helical" evidence="1">
    <location>
        <begin position="37"/>
        <end position="57"/>
    </location>
</feature>
<gene>
    <name evidence="3" type="ORF">M5X12_23645</name>
</gene>
<dbReference type="PANTHER" id="PTHR34978">
    <property type="entry name" value="POSSIBLE SENSOR-TRANSDUCER PROTEIN BLAR"/>
    <property type="match status" value="1"/>
</dbReference>
<dbReference type="EMBL" id="JAMDNP010000056">
    <property type="protein sequence ID" value="MCY9763510.1"/>
    <property type="molecule type" value="Genomic_DNA"/>
</dbReference>
<feature type="transmembrane region" description="Helical" evidence="1">
    <location>
        <begin position="92"/>
        <end position="116"/>
    </location>
</feature>
<keyword evidence="1" id="KW-1133">Transmembrane helix</keyword>
<dbReference type="CDD" id="cd07341">
    <property type="entry name" value="M56_BlaR1_MecR1_like"/>
    <property type="match status" value="1"/>
</dbReference>
<reference evidence="3 4" key="1">
    <citation type="submission" date="2022-05" db="EMBL/GenBank/DDBJ databases">
        <title>Genome Sequencing of Bee-Associated Microbes.</title>
        <authorList>
            <person name="Dunlap C."/>
        </authorList>
    </citation>
    <scope>NUCLEOTIDE SEQUENCE [LARGE SCALE GENOMIC DNA]</scope>
    <source>
        <strain evidence="3 4">NRRL B-04010</strain>
    </source>
</reference>
<dbReference type="Proteomes" id="UP001527181">
    <property type="component" value="Unassembled WGS sequence"/>
</dbReference>
<evidence type="ECO:0000259" key="2">
    <source>
        <dbReference type="Pfam" id="PF05569"/>
    </source>
</evidence>
<evidence type="ECO:0000256" key="1">
    <source>
        <dbReference type="SAM" id="Phobius"/>
    </source>
</evidence>
<comment type="caution">
    <text evidence="3">The sequence shown here is derived from an EMBL/GenBank/DDBJ whole genome shotgun (WGS) entry which is preliminary data.</text>
</comment>
<feature type="transmembrane region" description="Helical" evidence="1">
    <location>
        <begin position="6"/>
        <end position="25"/>
    </location>
</feature>
<dbReference type="InterPro" id="IPR008756">
    <property type="entry name" value="Peptidase_M56"/>
</dbReference>
<feature type="transmembrane region" description="Helical" evidence="1">
    <location>
        <begin position="297"/>
        <end position="320"/>
    </location>
</feature>
<evidence type="ECO:0000313" key="3">
    <source>
        <dbReference type="EMBL" id="MCY9763510.1"/>
    </source>
</evidence>
<dbReference type="PANTHER" id="PTHR34978:SF3">
    <property type="entry name" value="SLR0241 PROTEIN"/>
    <property type="match status" value="1"/>
</dbReference>
<name>A0ABT4H3F9_PAEAL</name>
<dbReference type="InterPro" id="IPR052173">
    <property type="entry name" value="Beta-lactam_resp_regulator"/>
</dbReference>
<proteinExistence type="predicted"/>
<dbReference type="Pfam" id="PF05569">
    <property type="entry name" value="Peptidase_M56"/>
    <property type="match status" value="1"/>
</dbReference>
<keyword evidence="1" id="KW-0812">Transmembrane</keyword>
<evidence type="ECO:0000313" key="4">
    <source>
        <dbReference type="Proteomes" id="UP001527181"/>
    </source>
</evidence>
<organism evidence="3 4">
    <name type="scientific">Paenibacillus alvei</name>
    <name type="common">Bacillus alvei</name>
    <dbReference type="NCBI Taxonomy" id="44250"/>
    <lineage>
        <taxon>Bacteria</taxon>
        <taxon>Bacillati</taxon>
        <taxon>Bacillota</taxon>
        <taxon>Bacilli</taxon>
        <taxon>Bacillales</taxon>
        <taxon>Paenibacillaceae</taxon>
        <taxon>Paenibacillus</taxon>
    </lineage>
</organism>
<accession>A0ABT4H3F9</accession>